<evidence type="ECO:0000256" key="10">
    <source>
        <dbReference type="SAM" id="SignalP"/>
    </source>
</evidence>
<dbReference type="GeneTree" id="ENSGT00530000063929"/>
<accession>F7BUT0</accession>
<comment type="similarity">
    <text evidence="2">Belongs to the CD164 family.</text>
</comment>
<dbReference type="FunCoup" id="F7BUT0">
    <property type="interactions" value="638"/>
</dbReference>
<dbReference type="PANTHER" id="PTHR11337">
    <property type="entry name" value="MUCIN/PORIMIN"/>
    <property type="match status" value="1"/>
</dbReference>
<gene>
    <name evidence="11" type="primary">CD164</name>
</gene>
<dbReference type="InParanoid" id="F7BUT0"/>
<reference evidence="11" key="2">
    <citation type="submission" date="2025-08" db="UniProtKB">
        <authorList>
            <consortium name="Ensembl"/>
        </authorList>
    </citation>
    <scope>IDENTIFICATION</scope>
</reference>
<dbReference type="GO" id="GO:0005764">
    <property type="term" value="C:lysosome"/>
    <property type="evidence" value="ECO:0000318"/>
    <property type="project" value="GO_Central"/>
</dbReference>
<dbReference type="PANTHER" id="PTHR11337:SF12">
    <property type="entry name" value="SIALOMUCIN CORE PROTEIN 24"/>
    <property type="match status" value="1"/>
</dbReference>
<evidence type="ECO:0000256" key="3">
    <source>
        <dbReference type="ARBA" id="ARBA00022692"/>
    </source>
</evidence>
<dbReference type="GO" id="GO:0005768">
    <property type="term" value="C:endosome"/>
    <property type="evidence" value="ECO:0000318"/>
    <property type="project" value="GO_Central"/>
</dbReference>
<dbReference type="Proteomes" id="UP000002280">
    <property type="component" value="Chromosome 2"/>
</dbReference>
<proteinExistence type="inferred from homology"/>
<keyword evidence="12" id="KW-1185">Reference proteome</keyword>
<evidence type="ECO:0000256" key="7">
    <source>
        <dbReference type="ARBA" id="ARBA00023180"/>
    </source>
</evidence>
<evidence type="ECO:0000256" key="5">
    <source>
        <dbReference type="ARBA" id="ARBA00022989"/>
    </source>
</evidence>
<feature type="compositionally biased region" description="Low complexity" evidence="8">
    <location>
        <begin position="77"/>
        <end position="92"/>
    </location>
</feature>
<dbReference type="InterPro" id="IPR007947">
    <property type="entry name" value="CD164_MGC24"/>
</dbReference>
<evidence type="ECO:0000313" key="12">
    <source>
        <dbReference type="Proteomes" id="UP000002280"/>
    </source>
</evidence>
<keyword evidence="4 10" id="KW-0732">Signal</keyword>
<sequence length="229" mass="24011">MNGMQGPSRPLLWAAAACLAAFCVLSAAQETTSPTANFTESSIDPPTSKPSPETTTHHGPETTTHHGPETTTHHGPEPTTNATEPTTTQAPAPDICGEHTNCSSCVDSKNATCFWIICHDSGICSGNETAPNCTVVSNTSNCLVEPTARPSPISPTAKPSPRVSTVTAVTTIFTSGTPNTTVTPSPSTKKSTFDAASFIGGIVLVLSVQAVVFFLYKFCKSKERNYHTL</sequence>
<dbReference type="AlphaFoldDB" id="F7BUT0"/>
<dbReference type="GO" id="GO:0016020">
    <property type="term" value="C:membrane"/>
    <property type="evidence" value="ECO:0007669"/>
    <property type="project" value="UniProtKB-SubCell"/>
</dbReference>
<evidence type="ECO:0000313" key="11">
    <source>
        <dbReference type="Ensembl" id="ENSMODP00000022423.3"/>
    </source>
</evidence>
<protein>
    <submittedName>
        <fullName evidence="11">CD164 molecule</fullName>
    </submittedName>
</protein>
<organism evidence="11 12">
    <name type="scientific">Monodelphis domestica</name>
    <name type="common">Gray short-tailed opossum</name>
    <dbReference type="NCBI Taxonomy" id="13616"/>
    <lineage>
        <taxon>Eukaryota</taxon>
        <taxon>Metazoa</taxon>
        <taxon>Chordata</taxon>
        <taxon>Craniata</taxon>
        <taxon>Vertebrata</taxon>
        <taxon>Euteleostomi</taxon>
        <taxon>Mammalia</taxon>
        <taxon>Metatheria</taxon>
        <taxon>Didelphimorphia</taxon>
        <taxon>Didelphidae</taxon>
        <taxon>Monodelphis</taxon>
    </lineage>
</organism>
<reference evidence="11 12" key="1">
    <citation type="journal article" date="2007" name="Nature">
        <title>Genome of the marsupial Monodelphis domestica reveals innovation in non-coding sequences.</title>
        <authorList>
            <person name="Mikkelsen T.S."/>
            <person name="Wakefield M.J."/>
            <person name="Aken B."/>
            <person name="Amemiya C.T."/>
            <person name="Chang J.L."/>
            <person name="Duke S."/>
            <person name="Garber M."/>
            <person name="Gentles A.J."/>
            <person name="Goodstadt L."/>
            <person name="Heger A."/>
            <person name="Jurka J."/>
            <person name="Kamal M."/>
            <person name="Mauceli E."/>
            <person name="Searle S.M."/>
            <person name="Sharpe T."/>
            <person name="Baker M.L."/>
            <person name="Batzer M.A."/>
            <person name="Benos P.V."/>
            <person name="Belov K."/>
            <person name="Clamp M."/>
            <person name="Cook A."/>
            <person name="Cuff J."/>
            <person name="Das R."/>
            <person name="Davidow L."/>
            <person name="Deakin J.E."/>
            <person name="Fazzari M.J."/>
            <person name="Glass J.L."/>
            <person name="Grabherr M."/>
            <person name="Greally J.M."/>
            <person name="Gu W."/>
            <person name="Hore T.A."/>
            <person name="Huttley G.A."/>
            <person name="Kleber M."/>
            <person name="Jirtle R.L."/>
            <person name="Koina E."/>
            <person name="Lee J.T."/>
            <person name="Mahony S."/>
            <person name="Marra M.A."/>
            <person name="Miller R.D."/>
            <person name="Nicholls R.D."/>
            <person name="Oda M."/>
            <person name="Papenfuss A.T."/>
            <person name="Parra Z.E."/>
            <person name="Pollock D.D."/>
            <person name="Ray D.A."/>
            <person name="Schein J.E."/>
            <person name="Speed T.P."/>
            <person name="Thompson K."/>
            <person name="VandeBerg J.L."/>
            <person name="Wade C.M."/>
            <person name="Walker J.A."/>
            <person name="Waters P.D."/>
            <person name="Webber C."/>
            <person name="Weidman J.R."/>
            <person name="Xie X."/>
            <person name="Zody M.C."/>
            <person name="Baldwin J."/>
            <person name="Abdouelleil A."/>
            <person name="Abdulkadir J."/>
            <person name="Abebe A."/>
            <person name="Abera B."/>
            <person name="Abreu J."/>
            <person name="Acer S.C."/>
            <person name="Aftuck L."/>
            <person name="Alexander A."/>
            <person name="An P."/>
            <person name="Anderson E."/>
            <person name="Anderson S."/>
            <person name="Arachi H."/>
            <person name="Azer M."/>
            <person name="Bachantsang P."/>
            <person name="Barry A."/>
            <person name="Bayul T."/>
            <person name="Berlin A."/>
            <person name="Bessette D."/>
            <person name="Bloom T."/>
            <person name="Bloom T."/>
            <person name="Boguslavskiy L."/>
            <person name="Bonnet C."/>
            <person name="Boukhgalter B."/>
            <person name="Bourzgui I."/>
            <person name="Brown A."/>
            <person name="Cahill P."/>
            <person name="Channer S."/>
            <person name="Cheshatsang Y."/>
            <person name="Chuda L."/>
            <person name="Citroen M."/>
            <person name="Collymore A."/>
            <person name="Cooke P."/>
            <person name="Costello M."/>
            <person name="D'Aco K."/>
            <person name="Daza R."/>
            <person name="De Haan G."/>
            <person name="DeGray S."/>
            <person name="DeMaso C."/>
            <person name="Dhargay N."/>
            <person name="Dooley K."/>
            <person name="Dooley E."/>
            <person name="Doricent M."/>
            <person name="Dorje P."/>
            <person name="Dorjee K."/>
            <person name="Dupes A."/>
            <person name="Elong R."/>
            <person name="Falk J."/>
            <person name="Farina A."/>
            <person name="Faro S."/>
            <person name="Ferguson D."/>
            <person name="Fisher S."/>
            <person name="Foley C.D."/>
            <person name="Franke A."/>
            <person name="Friedrich D."/>
            <person name="Gadbois L."/>
            <person name="Gearin G."/>
            <person name="Gearin C.R."/>
            <person name="Giannoukos G."/>
            <person name="Goode T."/>
            <person name="Graham J."/>
            <person name="Grandbois E."/>
            <person name="Grewal S."/>
            <person name="Gyaltsen K."/>
            <person name="Hafez N."/>
            <person name="Hagos B."/>
            <person name="Hall J."/>
            <person name="Henson C."/>
            <person name="Hollinger A."/>
            <person name="Honan T."/>
            <person name="Huard M.D."/>
            <person name="Hughes L."/>
            <person name="Hurhula B."/>
            <person name="Husby M.E."/>
            <person name="Kamat A."/>
            <person name="Kanga B."/>
            <person name="Kashin S."/>
            <person name="Khazanovich D."/>
            <person name="Kisner P."/>
            <person name="Lance K."/>
            <person name="Lara M."/>
            <person name="Lee W."/>
            <person name="Lennon N."/>
            <person name="Letendre F."/>
            <person name="LeVine R."/>
            <person name="Lipovsky A."/>
            <person name="Liu X."/>
            <person name="Liu J."/>
            <person name="Liu S."/>
            <person name="Lokyitsang T."/>
            <person name="Lokyitsang Y."/>
            <person name="Lubonja R."/>
            <person name="Lui A."/>
            <person name="MacDonald P."/>
            <person name="Magnisalis V."/>
            <person name="Maru K."/>
            <person name="Matthews C."/>
            <person name="McCusker W."/>
            <person name="McDonough S."/>
            <person name="Mehta T."/>
            <person name="Meldrim J."/>
            <person name="Meneus L."/>
            <person name="Mihai O."/>
            <person name="Mihalev A."/>
            <person name="Mihova T."/>
            <person name="Mittelman R."/>
            <person name="Mlenga V."/>
            <person name="Montmayeur A."/>
            <person name="Mulrain L."/>
            <person name="Navidi A."/>
            <person name="Naylor J."/>
            <person name="Negash T."/>
            <person name="Nguyen T."/>
            <person name="Nguyen N."/>
            <person name="Nicol R."/>
            <person name="Norbu C."/>
            <person name="Norbu N."/>
            <person name="Novod N."/>
            <person name="O'Neill B."/>
            <person name="Osman S."/>
            <person name="Markiewicz E."/>
            <person name="Oyono O.L."/>
            <person name="Patti C."/>
            <person name="Phunkhang P."/>
            <person name="Pierre F."/>
            <person name="Priest M."/>
            <person name="Raghuraman S."/>
            <person name="Rege F."/>
            <person name="Reyes R."/>
            <person name="Rise C."/>
            <person name="Rogov P."/>
            <person name="Ross K."/>
            <person name="Ryan E."/>
            <person name="Settipalli S."/>
            <person name="Shea T."/>
            <person name="Sherpa N."/>
            <person name="Shi L."/>
            <person name="Shih D."/>
            <person name="Sparrow T."/>
            <person name="Spaulding J."/>
            <person name="Stalker J."/>
            <person name="Stange-Thomann N."/>
            <person name="Stavropoulos S."/>
            <person name="Stone C."/>
            <person name="Strader C."/>
            <person name="Tesfaye S."/>
            <person name="Thomson T."/>
            <person name="Thoulutsang Y."/>
            <person name="Thoulutsang D."/>
            <person name="Topham K."/>
            <person name="Topping I."/>
            <person name="Tsamla T."/>
            <person name="Vassiliev H."/>
            <person name="Vo A."/>
            <person name="Wangchuk T."/>
            <person name="Wangdi T."/>
            <person name="Weiand M."/>
            <person name="Wilkinson J."/>
            <person name="Wilson A."/>
            <person name="Yadav S."/>
            <person name="Young G."/>
            <person name="Yu Q."/>
            <person name="Zembek L."/>
            <person name="Zhong D."/>
            <person name="Zimmer A."/>
            <person name="Zwirko Z."/>
            <person name="Jaffe D.B."/>
            <person name="Alvarez P."/>
            <person name="Brockman W."/>
            <person name="Butler J."/>
            <person name="Chin C."/>
            <person name="Gnerre S."/>
            <person name="MacCallum I."/>
            <person name="Graves J.A."/>
            <person name="Ponting C.P."/>
            <person name="Breen M."/>
            <person name="Samollow P.B."/>
            <person name="Lander E.S."/>
            <person name="Lindblad-Toh K."/>
        </authorList>
    </citation>
    <scope>NUCLEOTIDE SEQUENCE [LARGE SCALE GENOMIC DNA]</scope>
</reference>
<keyword evidence="3 9" id="KW-0812">Transmembrane</keyword>
<evidence type="ECO:0000256" key="2">
    <source>
        <dbReference type="ARBA" id="ARBA00005341"/>
    </source>
</evidence>
<feature type="compositionally biased region" description="Basic and acidic residues" evidence="8">
    <location>
        <begin position="55"/>
        <end position="76"/>
    </location>
</feature>
<feature type="region of interest" description="Disordered" evidence="8">
    <location>
        <begin position="33"/>
        <end position="92"/>
    </location>
</feature>
<evidence type="ECO:0000256" key="1">
    <source>
        <dbReference type="ARBA" id="ARBA00004479"/>
    </source>
</evidence>
<dbReference type="Bgee" id="ENSMODG00000017978">
    <property type="expression patterns" value="Expressed in uterine wall and 20 other cell types or tissues"/>
</dbReference>
<dbReference type="HOGENOM" id="CLU_101414_0_0_1"/>
<feature type="signal peptide" evidence="10">
    <location>
        <begin position="1"/>
        <end position="28"/>
    </location>
</feature>
<evidence type="ECO:0000256" key="8">
    <source>
        <dbReference type="SAM" id="MobiDB-lite"/>
    </source>
</evidence>
<feature type="transmembrane region" description="Helical" evidence="9">
    <location>
        <begin position="195"/>
        <end position="216"/>
    </location>
</feature>
<evidence type="ECO:0000256" key="9">
    <source>
        <dbReference type="SAM" id="Phobius"/>
    </source>
</evidence>
<dbReference type="OMA" id="QFLWAAT"/>
<dbReference type="Ensembl" id="ENSMODT00000022813.4">
    <property type="protein sequence ID" value="ENSMODP00000022423.3"/>
    <property type="gene ID" value="ENSMODG00000017978.4"/>
</dbReference>
<feature type="chain" id="PRO_5023816664" evidence="10">
    <location>
        <begin position="29"/>
        <end position="229"/>
    </location>
</feature>
<dbReference type="eggNOG" id="ENOG502S7HA">
    <property type="taxonomic scope" value="Eukaryota"/>
</dbReference>
<keyword evidence="7" id="KW-0325">Glycoprotein</keyword>
<dbReference type="OrthoDB" id="6160056at2759"/>
<keyword evidence="5 9" id="KW-1133">Transmembrane helix</keyword>
<dbReference type="RefSeq" id="XP_007484481.1">
    <property type="nucleotide sequence ID" value="XM_007484419.2"/>
</dbReference>
<keyword evidence="6 9" id="KW-0472">Membrane</keyword>
<evidence type="ECO:0000256" key="4">
    <source>
        <dbReference type="ARBA" id="ARBA00022729"/>
    </source>
</evidence>
<name>F7BUT0_MONDO</name>
<comment type="subcellular location">
    <subcellularLocation>
        <location evidence="1">Membrane</location>
        <topology evidence="1">Single-pass type I membrane protein</topology>
    </subcellularLocation>
</comment>
<reference evidence="11" key="3">
    <citation type="submission" date="2025-09" db="UniProtKB">
        <authorList>
            <consortium name="Ensembl"/>
        </authorList>
    </citation>
    <scope>IDENTIFICATION</scope>
</reference>
<dbReference type="GeneID" id="100616705"/>
<dbReference type="Pfam" id="PF05283">
    <property type="entry name" value="MGC-24"/>
    <property type="match status" value="1"/>
</dbReference>
<dbReference type="CTD" id="8763"/>
<feature type="compositionally biased region" description="Polar residues" evidence="8">
    <location>
        <begin position="33"/>
        <end position="44"/>
    </location>
</feature>
<dbReference type="KEGG" id="mdo:100616705"/>
<evidence type="ECO:0000256" key="6">
    <source>
        <dbReference type="ARBA" id="ARBA00023136"/>
    </source>
</evidence>